<feature type="non-terminal residue" evidence="1">
    <location>
        <position position="253"/>
    </location>
</feature>
<dbReference type="InterPro" id="IPR032675">
    <property type="entry name" value="LRR_dom_sf"/>
</dbReference>
<dbReference type="EMBL" id="GDID01004717">
    <property type="protein sequence ID" value="JAP91889.1"/>
    <property type="molecule type" value="Transcribed_RNA"/>
</dbReference>
<reference evidence="1" key="1">
    <citation type="submission" date="2015-07" db="EMBL/GenBank/DDBJ databases">
        <title>Adaptation to a free-living lifestyle via gene acquisitions in the diplomonad Trepomonas sp. PC1.</title>
        <authorList>
            <person name="Xu F."/>
            <person name="Jerlstrom-Hultqvist J."/>
            <person name="Kolisko M."/>
            <person name="Simpson A.G.B."/>
            <person name="Roger A.J."/>
            <person name="Svard S.G."/>
            <person name="Andersson J.O."/>
        </authorList>
    </citation>
    <scope>NUCLEOTIDE SEQUENCE</scope>
    <source>
        <strain evidence="1">PC1</strain>
    </source>
</reference>
<dbReference type="InterPro" id="IPR026906">
    <property type="entry name" value="LRR_5"/>
</dbReference>
<gene>
    <name evidence="1" type="ORF">TPC1_16348</name>
</gene>
<name>A0A146K8U5_9EUKA</name>
<feature type="non-terminal residue" evidence="1">
    <location>
        <position position="1"/>
    </location>
</feature>
<sequence length="253" mass="29747">YQSVLSNQIVEIWHNFSDCPNLQSISLPNVVRIEDSFVNCPIKQIFIPQVQSVGLNAFSHCAIKLLKLTKCKFIGENAFSHSKLQLFEAENLEFLGKLAFSFSDIIYFKAEKVNFVGSNAFQGCKKLRFVISPILNRKLKIEFLQWEIEDFLDQFYLENELTEQNYQQEETIQKQTYQYNDFQIKQLIQNGADLQMELVRLFEADELLEMIYSVQKQEFLKYVQQFILHHKVDGKQIIQLLQNHVLTSEKWGT</sequence>
<dbReference type="Gene3D" id="3.80.10.10">
    <property type="entry name" value="Ribonuclease Inhibitor"/>
    <property type="match status" value="1"/>
</dbReference>
<dbReference type="SUPFAM" id="SSF52058">
    <property type="entry name" value="L domain-like"/>
    <property type="match status" value="1"/>
</dbReference>
<evidence type="ECO:0000313" key="1">
    <source>
        <dbReference type="EMBL" id="JAP91889.1"/>
    </source>
</evidence>
<accession>A0A146K8U5</accession>
<organism evidence="1">
    <name type="scientific">Trepomonas sp. PC1</name>
    <dbReference type="NCBI Taxonomy" id="1076344"/>
    <lineage>
        <taxon>Eukaryota</taxon>
        <taxon>Metamonada</taxon>
        <taxon>Diplomonadida</taxon>
        <taxon>Hexamitidae</taxon>
        <taxon>Hexamitinae</taxon>
        <taxon>Trepomonas</taxon>
    </lineage>
</organism>
<proteinExistence type="predicted"/>
<protein>
    <submittedName>
        <fullName evidence="1">Leucine rich repeats-containing protein</fullName>
    </submittedName>
</protein>
<dbReference type="AlphaFoldDB" id="A0A146K8U5"/>
<dbReference type="Pfam" id="PF13306">
    <property type="entry name" value="LRR_5"/>
    <property type="match status" value="1"/>
</dbReference>